<dbReference type="PROSITE" id="PS01229">
    <property type="entry name" value="COF_2"/>
    <property type="match status" value="1"/>
</dbReference>
<dbReference type="OrthoDB" id="9814970at2"/>
<keyword evidence="1" id="KW-0175">Coiled coil</keyword>
<organism evidence="2 3">
    <name type="scientific">Eubacterium uniforme</name>
    <dbReference type="NCBI Taxonomy" id="39495"/>
    <lineage>
        <taxon>Bacteria</taxon>
        <taxon>Bacillati</taxon>
        <taxon>Bacillota</taxon>
        <taxon>Clostridia</taxon>
        <taxon>Eubacteriales</taxon>
        <taxon>Eubacteriaceae</taxon>
        <taxon>Eubacterium</taxon>
    </lineage>
</organism>
<dbReference type="EMBL" id="FUXZ01000007">
    <property type="protein sequence ID" value="SKA66278.1"/>
    <property type="molecule type" value="Genomic_DNA"/>
</dbReference>
<feature type="coiled-coil region" evidence="1">
    <location>
        <begin position="121"/>
        <end position="148"/>
    </location>
</feature>
<dbReference type="InterPro" id="IPR023214">
    <property type="entry name" value="HAD_sf"/>
</dbReference>
<dbReference type="InterPro" id="IPR036412">
    <property type="entry name" value="HAD-like_sf"/>
</dbReference>
<dbReference type="Proteomes" id="UP000190814">
    <property type="component" value="Unassembled WGS sequence"/>
</dbReference>
<dbReference type="InterPro" id="IPR006379">
    <property type="entry name" value="HAD-SF_hydro_IIB"/>
</dbReference>
<dbReference type="STRING" id="39495.SAMN02745111_01269"/>
<gene>
    <name evidence="2" type="ORF">SAMN02745111_01269</name>
</gene>
<name>A0A1T4VN39_9FIRM</name>
<dbReference type="GO" id="GO:0005829">
    <property type="term" value="C:cytosol"/>
    <property type="evidence" value="ECO:0007669"/>
    <property type="project" value="TreeGrafter"/>
</dbReference>
<dbReference type="InterPro" id="IPR000150">
    <property type="entry name" value="Cof"/>
</dbReference>
<dbReference type="GO" id="GO:0000287">
    <property type="term" value="F:magnesium ion binding"/>
    <property type="evidence" value="ECO:0007669"/>
    <property type="project" value="TreeGrafter"/>
</dbReference>
<dbReference type="SFLD" id="SFLDG01140">
    <property type="entry name" value="C2.B:_Phosphomannomutase_and_P"/>
    <property type="match status" value="1"/>
</dbReference>
<accession>A0A1T4VN39</accession>
<dbReference type="Gene3D" id="3.40.50.1000">
    <property type="entry name" value="HAD superfamily/HAD-like"/>
    <property type="match status" value="1"/>
</dbReference>
<evidence type="ECO:0000313" key="3">
    <source>
        <dbReference type="Proteomes" id="UP000190814"/>
    </source>
</evidence>
<sequence>MIKLVVSDVDGTLLRNGDTQIPEEVIEYIKQFKEKGILFAVASGREYTSLRRLFEPVKDDIVFICVNGALVVYNEQLISKSFLDKRTAFKISEEILKEPRCELMISGEEKTYSKVKNQSFADHITKDLNNILEEIKNLRDIKEEVIKVSAFREGNIDDFAKKLQKEWGNSLYVVQSQPRWVDITAPYVTKGNALIKVQEAFGISEEDTMAFGDNYNDLDMFEHAFFSYAMQDSYPDIRRAARFLAPDVATILQDVIRM</sequence>
<evidence type="ECO:0000313" key="2">
    <source>
        <dbReference type="EMBL" id="SKA66278.1"/>
    </source>
</evidence>
<dbReference type="NCBIfam" id="TIGR00099">
    <property type="entry name" value="Cof-subfamily"/>
    <property type="match status" value="1"/>
</dbReference>
<dbReference type="Gene3D" id="3.30.1240.10">
    <property type="match status" value="1"/>
</dbReference>
<dbReference type="PANTHER" id="PTHR10000">
    <property type="entry name" value="PHOSPHOSERINE PHOSPHATASE"/>
    <property type="match status" value="1"/>
</dbReference>
<reference evidence="2 3" key="1">
    <citation type="submission" date="2017-02" db="EMBL/GenBank/DDBJ databases">
        <authorList>
            <person name="Peterson S.W."/>
        </authorList>
    </citation>
    <scope>NUCLEOTIDE SEQUENCE [LARGE SCALE GENOMIC DNA]</scope>
    <source>
        <strain evidence="2 3">ATCC 35992</strain>
    </source>
</reference>
<dbReference type="GO" id="GO:0016791">
    <property type="term" value="F:phosphatase activity"/>
    <property type="evidence" value="ECO:0007669"/>
    <property type="project" value="TreeGrafter"/>
</dbReference>
<evidence type="ECO:0008006" key="4">
    <source>
        <dbReference type="Google" id="ProtNLM"/>
    </source>
</evidence>
<dbReference type="Pfam" id="PF08282">
    <property type="entry name" value="Hydrolase_3"/>
    <property type="match status" value="1"/>
</dbReference>
<keyword evidence="3" id="KW-1185">Reference proteome</keyword>
<dbReference type="NCBIfam" id="TIGR01484">
    <property type="entry name" value="HAD-SF-IIB"/>
    <property type="match status" value="1"/>
</dbReference>
<dbReference type="SFLD" id="SFLDS00003">
    <property type="entry name" value="Haloacid_Dehalogenase"/>
    <property type="match status" value="1"/>
</dbReference>
<protein>
    <recommendedName>
        <fullName evidence="4">Haloacid dehalogenase-like hydrolase</fullName>
    </recommendedName>
</protein>
<dbReference type="AlphaFoldDB" id="A0A1T4VN39"/>
<dbReference type="SUPFAM" id="SSF56784">
    <property type="entry name" value="HAD-like"/>
    <property type="match status" value="1"/>
</dbReference>
<dbReference type="RefSeq" id="WP_159444310.1">
    <property type="nucleotide sequence ID" value="NZ_FUXZ01000007.1"/>
</dbReference>
<proteinExistence type="predicted"/>
<evidence type="ECO:0000256" key="1">
    <source>
        <dbReference type="SAM" id="Coils"/>
    </source>
</evidence>
<dbReference type="PANTHER" id="PTHR10000:SF8">
    <property type="entry name" value="HAD SUPERFAMILY HYDROLASE-LIKE, TYPE 3"/>
    <property type="match status" value="1"/>
</dbReference>